<organism evidence="9 10">
    <name type="scientific">Thalassiosira oceanica</name>
    <name type="common">Marine diatom</name>
    <dbReference type="NCBI Taxonomy" id="159749"/>
    <lineage>
        <taxon>Eukaryota</taxon>
        <taxon>Sar</taxon>
        <taxon>Stramenopiles</taxon>
        <taxon>Ochrophyta</taxon>
        <taxon>Bacillariophyta</taxon>
        <taxon>Coscinodiscophyceae</taxon>
        <taxon>Thalassiosirophycidae</taxon>
        <taxon>Thalassiosirales</taxon>
        <taxon>Thalassiosiraceae</taxon>
        <taxon>Thalassiosira</taxon>
    </lineage>
</organism>
<feature type="non-terminal residue" evidence="9">
    <location>
        <position position="107"/>
    </location>
</feature>
<dbReference type="Proteomes" id="UP000266841">
    <property type="component" value="Unassembled WGS sequence"/>
</dbReference>
<comment type="similarity">
    <text evidence="2">Belongs to the transcriptional coactivator PC4 family.</text>
</comment>
<evidence type="ECO:0000256" key="1">
    <source>
        <dbReference type="ARBA" id="ARBA00004123"/>
    </source>
</evidence>
<protein>
    <recommendedName>
        <fullName evidence="8">Transcriptional coactivator p15 (PC4) C-terminal domain-containing protein</fullName>
    </recommendedName>
</protein>
<comment type="subcellular location">
    <subcellularLocation>
        <location evidence="1">Nucleus</location>
    </subcellularLocation>
</comment>
<dbReference type="OMA" id="NYTFEDG"/>
<proteinExistence type="inferred from homology"/>
<dbReference type="SUPFAM" id="SSF54447">
    <property type="entry name" value="ssDNA-binding transcriptional regulator domain"/>
    <property type="match status" value="1"/>
</dbReference>
<keyword evidence="4" id="KW-0238">DNA-binding</keyword>
<keyword evidence="3" id="KW-0805">Transcription regulation</keyword>
<dbReference type="GO" id="GO:0003677">
    <property type="term" value="F:DNA binding"/>
    <property type="evidence" value="ECO:0007669"/>
    <property type="project" value="UniProtKB-KW"/>
</dbReference>
<dbReference type="GO" id="GO:0060261">
    <property type="term" value="P:positive regulation of transcription initiation by RNA polymerase II"/>
    <property type="evidence" value="ECO:0007669"/>
    <property type="project" value="InterPro"/>
</dbReference>
<dbReference type="GO" id="GO:0003713">
    <property type="term" value="F:transcription coactivator activity"/>
    <property type="evidence" value="ECO:0007669"/>
    <property type="project" value="InterPro"/>
</dbReference>
<dbReference type="OrthoDB" id="2505440at2759"/>
<evidence type="ECO:0000256" key="2">
    <source>
        <dbReference type="ARBA" id="ARBA00009001"/>
    </source>
</evidence>
<feature type="domain" description="Transcriptional coactivator p15 (PC4) C-terminal" evidence="8">
    <location>
        <begin position="44"/>
        <end position="96"/>
    </location>
</feature>
<dbReference type="InterPro" id="IPR003173">
    <property type="entry name" value="PC4_C"/>
</dbReference>
<name>K0SVN8_THAOC</name>
<sequence>MPDDTEEPQAKKPKTEEAGTKSEEAAADSSTEVLRNDEGDAYVELSSKKRCTIRKYRKYRNSVLVDIREMYEKDGKTLPGKKGISLTVAQYQALAAAIKDGTIDDQI</sequence>
<evidence type="ECO:0000256" key="6">
    <source>
        <dbReference type="ARBA" id="ARBA00023242"/>
    </source>
</evidence>
<dbReference type="AlphaFoldDB" id="K0SVN8"/>
<gene>
    <name evidence="9" type="ORF">THAOC_08153</name>
</gene>
<keyword evidence="6" id="KW-0539">Nucleus</keyword>
<reference evidence="9 10" key="1">
    <citation type="journal article" date="2012" name="Genome Biol.">
        <title>Genome and low-iron response of an oceanic diatom adapted to chronic iron limitation.</title>
        <authorList>
            <person name="Lommer M."/>
            <person name="Specht M."/>
            <person name="Roy A.S."/>
            <person name="Kraemer L."/>
            <person name="Andreson R."/>
            <person name="Gutowska M.A."/>
            <person name="Wolf J."/>
            <person name="Bergner S.V."/>
            <person name="Schilhabel M.B."/>
            <person name="Klostermeier U.C."/>
            <person name="Beiko R.G."/>
            <person name="Rosenstiel P."/>
            <person name="Hippler M."/>
            <person name="Laroche J."/>
        </authorList>
    </citation>
    <scope>NUCLEOTIDE SEQUENCE [LARGE SCALE GENOMIC DNA]</scope>
    <source>
        <strain evidence="9 10">CCMP1005</strain>
    </source>
</reference>
<dbReference type="eggNOG" id="KOG2712">
    <property type="taxonomic scope" value="Eukaryota"/>
</dbReference>
<dbReference type="InterPro" id="IPR009044">
    <property type="entry name" value="ssDNA-bd_transcriptional_reg"/>
</dbReference>
<evidence type="ECO:0000259" key="8">
    <source>
        <dbReference type="Pfam" id="PF02229"/>
    </source>
</evidence>
<evidence type="ECO:0000313" key="9">
    <source>
        <dbReference type="EMBL" id="EJK70483.1"/>
    </source>
</evidence>
<evidence type="ECO:0000313" key="10">
    <source>
        <dbReference type="Proteomes" id="UP000266841"/>
    </source>
</evidence>
<comment type="caution">
    <text evidence="9">The sequence shown here is derived from an EMBL/GenBank/DDBJ whole genome shotgun (WGS) entry which is preliminary data.</text>
</comment>
<dbReference type="Pfam" id="PF02229">
    <property type="entry name" value="PC4"/>
    <property type="match status" value="1"/>
</dbReference>
<evidence type="ECO:0000256" key="5">
    <source>
        <dbReference type="ARBA" id="ARBA00023163"/>
    </source>
</evidence>
<dbReference type="Gene3D" id="2.30.31.10">
    <property type="entry name" value="Transcriptional Coactivator Pc4, Chain A"/>
    <property type="match status" value="1"/>
</dbReference>
<keyword evidence="10" id="KW-1185">Reference proteome</keyword>
<accession>K0SVN8</accession>
<dbReference type="EMBL" id="AGNL01008464">
    <property type="protein sequence ID" value="EJK70483.1"/>
    <property type="molecule type" value="Genomic_DNA"/>
</dbReference>
<evidence type="ECO:0000256" key="3">
    <source>
        <dbReference type="ARBA" id="ARBA00023015"/>
    </source>
</evidence>
<dbReference type="PANTHER" id="PTHR13215">
    <property type="entry name" value="RNA POLYMERASE II TRANSCRIPTIONAL COACTIVATOR"/>
    <property type="match status" value="1"/>
</dbReference>
<evidence type="ECO:0000256" key="4">
    <source>
        <dbReference type="ARBA" id="ARBA00023125"/>
    </source>
</evidence>
<feature type="compositionally biased region" description="Basic and acidic residues" evidence="7">
    <location>
        <begin position="8"/>
        <end position="24"/>
    </location>
</feature>
<dbReference type="InterPro" id="IPR045125">
    <property type="entry name" value="Sub1/Tcp4-like"/>
</dbReference>
<dbReference type="GO" id="GO:0005634">
    <property type="term" value="C:nucleus"/>
    <property type="evidence" value="ECO:0007669"/>
    <property type="project" value="UniProtKB-SubCell"/>
</dbReference>
<keyword evidence="5" id="KW-0804">Transcription</keyword>
<evidence type="ECO:0000256" key="7">
    <source>
        <dbReference type="SAM" id="MobiDB-lite"/>
    </source>
</evidence>
<feature type="region of interest" description="Disordered" evidence="7">
    <location>
        <begin position="1"/>
        <end position="39"/>
    </location>
</feature>